<dbReference type="EMBL" id="CYZX01000019">
    <property type="protein sequence ID" value="CUO90027.1"/>
    <property type="molecule type" value="Genomic_DNA"/>
</dbReference>
<evidence type="ECO:0000313" key="1">
    <source>
        <dbReference type="EMBL" id="CUO90027.1"/>
    </source>
</evidence>
<accession>A0A174IWQ4</accession>
<reference evidence="1 2" key="1">
    <citation type="submission" date="2015-09" db="EMBL/GenBank/DDBJ databases">
        <authorList>
            <consortium name="Pathogen Informatics"/>
        </authorList>
    </citation>
    <scope>NUCLEOTIDE SEQUENCE [LARGE SCALE GENOMIC DNA]</scope>
    <source>
        <strain evidence="1 2">2789STDY5834856</strain>
    </source>
</reference>
<organism evidence="1 2">
    <name type="scientific">Clostridium disporicum</name>
    <dbReference type="NCBI Taxonomy" id="84024"/>
    <lineage>
        <taxon>Bacteria</taxon>
        <taxon>Bacillati</taxon>
        <taxon>Bacillota</taxon>
        <taxon>Clostridia</taxon>
        <taxon>Eubacteriales</taxon>
        <taxon>Clostridiaceae</taxon>
        <taxon>Clostridium</taxon>
    </lineage>
</organism>
<sequence length="166" mass="19357">MKKLIIINGVMGVGKTTVSKKLYKELENSFWLDGDNCWAMNPFIVNDENKEMVLNNIGFILNSYLSNSTSKYVVFNWVIQSDDIMNEVLKRINTENIEIYKITLMCTKEELIKRIENDVKLGLRDSKNIERSLERYDMYKAMDTIKLDTTGKSIDEIIKEIVELLE</sequence>
<dbReference type="Pfam" id="PF13238">
    <property type="entry name" value="AAA_18"/>
    <property type="match status" value="1"/>
</dbReference>
<proteinExistence type="predicted"/>
<dbReference type="AlphaFoldDB" id="A0A174IWQ4"/>
<dbReference type="RefSeq" id="WP_055267129.1">
    <property type="nucleotide sequence ID" value="NZ_CABIXQ010000019.1"/>
</dbReference>
<dbReference type="OrthoDB" id="9790407at2"/>
<gene>
    <name evidence="1" type="primary">tmrB</name>
    <name evidence="1" type="ORF">ERS852471_02557</name>
</gene>
<dbReference type="Gene3D" id="3.40.50.300">
    <property type="entry name" value="P-loop containing nucleotide triphosphate hydrolases"/>
    <property type="match status" value="1"/>
</dbReference>
<dbReference type="InterPro" id="IPR027417">
    <property type="entry name" value="P-loop_NTPase"/>
</dbReference>
<evidence type="ECO:0000313" key="2">
    <source>
        <dbReference type="Proteomes" id="UP000095594"/>
    </source>
</evidence>
<protein>
    <submittedName>
        <fullName evidence="1">AAA domain-containing protein</fullName>
    </submittedName>
</protein>
<dbReference type="Proteomes" id="UP000095594">
    <property type="component" value="Unassembled WGS sequence"/>
</dbReference>
<name>A0A174IWQ4_9CLOT</name>
<dbReference type="SUPFAM" id="SSF52540">
    <property type="entry name" value="P-loop containing nucleoside triphosphate hydrolases"/>
    <property type="match status" value="1"/>
</dbReference>